<accession>A0A318IU88</accession>
<dbReference type="Gene3D" id="3.40.50.2300">
    <property type="match status" value="1"/>
</dbReference>
<dbReference type="EMBL" id="QJJY01000003">
    <property type="protein sequence ID" value="PXX38170.1"/>
    <property type="molecule type" value="Genomic_DNA"/>
</dbReference>
<dbReference type="SUPFAM" id="SSF52788">
    <property type="entry name" value="Phosphotyrosine protein phosphatases I"/>
    <property type="match status" value="1"/>
</dbReference>
<dbReference type="Proteomes" id="UP000247755">
    <property type="component" value="Unassembled WGS sequence"/>
</dbReference>
<dbReference type="AlphaFoldDB" id="A0A318IU88"/>
<gene>
    <name evidence="8" type="ORF">NA66_1003148</name>
</gene>
<dbReference type="SMART" id="SM00226">
    <property type="entry name" value="LMWPc"/>
    <property type="match status" value="1"/>
</dbReference>
<evidence type="ECO:0000259" key="7">
    <source>
        <dbReference type="SMART" id="SM00226"/>
    </source>
</evidence>
<dbReference type="GO" id="GO:0004725">
    <property type="term" value="F:protein tyrosine phosphatase activity"/>
    <property type="evidence" value="ECO:0007669"/>
    <property type="project" value="UniProtKB-EC"/>
</dbReference>
<evidence type="ECO:0000256" key="5">
    <source>
        <dbReference type="ARBA" id="ARBA00051722"/>
    </source>
</evidence>
<protein>
    <recommendedName>
        <fullName evidence="2">protein-tyrosine-phosphatase</fullName>
        <ecNumber evidence="2">3.1.3.48</ecNumber>
    </recommendedName>
</protein>
<reference evidence="8 9" key="1">
    <citation type="submission" date="2018-05" db="EMBL/GenBank/DDBJ databases">
        <title>Comparative genomics of bacterial root endophytes of switchgrass collected from native prairies over two seasons.</title>
        <authorList>
            <person name="Tang Y."/>
        </authorList>
    </citation>
    <scope>NUCLEOTIDE SEQUENCE [LARGE SCALE GENOMIC DNA]</scope>
    <source>
        <strain evidence="8 9">NFIX32</strain>
    </source>
</reference>
<evidence type="ECO:0000256" key="3">
    <source>
        <dbReference type="ARBA" id="ARBA00022801"/>
    </source>
</evidence>
<evidence type="ECO:0000256" key="2">
    <source>
        <dbReference type="ARBA" id="ARBA00013064"/>
    </source>
</evidence>
<comment type="catalytic activity">
    <reaction evidence="5">
        <text>O-phospho-L-tyrosyl-[protein] + H2O = L-tyrosyl-[protein] + phosphate</text>
        <dbReference type="Rhea" id="RHEA:10684"/>
        <dbReference type="Rhea" id="RHEA-COMP:10136"/>
        <dbReference type="Rhea" id="RHEA-COMP:20101"/>
        <dbReference type="ChEBI" id="CHEBI:15377"/>
        <dbReference type="ChEBI" id="CHEBI:43474"/>
        <dbReference type="ChEBI" id="CHEBI:46858"/>
        <dbReference type="ChEBI" id="CHEBI:61978"/>
        <dbReference type="EC" id="3.1.3.48"/>
    </reaction>
</comment>
<dbReference type="PANTHER" id="PTHR11717:SF31">
    <property type="entry name" value="LOW MOLECULAR WEIGHT PROTEIN-TYROSINE-PHOSPHATASE ETP-RELATED"/>
    <property type="match status" value="1"/>
</dbReference>
<comment type="caution">
    <text evidence="8">The sequence shown here is derived from an EMBL/GenBank/DDBJ whole genome shotgun (WGS) entry which is preliminary data.</text>
</comment>
<dbReference type="InterPro" id="IPR023485">
    <property type="entry name" value="Ptyr_pPase"/>
</dbReference>
<evidence type="ECO:0000313" key="9">
    <source>
        <dbReference type="Proteomes" id="UP000247755"/>
    </source>
</evidence>
<dbReference type="CDD" id="cd16343">
    <property type="entry name" value="LMWPTP"/>
    <property type="match status" value="1"/>
</dbReference>
<feature type="active site" evidence="6">
    <location>
        <position position="15"/>
    </location>
</feature>
<organism evidence="8 9">
    <name type="scientific">Burkholderia pyrrocinia</name>
    <name type="common">Pseudomonas pyrrocinia</name>
    <dbReference type="NCBI Taxonomy" id="60550"/>
    <lineage>
        <taxon>Bacteria</taxon>
        <taxon>Pseudomonadati</taxon>
        <taxon>Pseudomonadota</taxon>
        <taxon>Betaproteobacteria</taxon>
        <taxon>Burkholderiales</taxon>
        <taxon>Burkholderiaceae</taxon>
        <taxon>Burkholderia</taxon>
        <taxon>Burkholderia cepacia complex</taxon>
    </lineage>
</organism>
<evidence type="ECO:0000313" key="8">
    <source>
        <dbReference type="EMBL" id="PXX38170.1"/>
    </source>
</evidence>
<feature type="domain" description="Phosphotyrosine protein phosphatase I" evidence="7">
    <location>
        <begin position="3"/>
        <end position="140"/>
    </location>
</feature>
<keyword evidence="4" id="KW-0904">Protein phosphatase</keyword>
<dbReference type="InterPro" id="IPR050438">
    <property type="entry name" value="LMW_PTPase"/>
</dbReference>
<proteinExistence type="inferred from homology"/>
<evidence type="ECO:0000256" key="6">
    <source>
        <dbReference type="PIRSR" id="PIRSR617867-1"/>
    </source>
</evidence>
<dbReference type="InterPro" id="IPR036196">
    <property type="entry name" value="Ptyr_pPase_sf"/>
</dbReference>
<dbReference type="InterPro" id="IPR017867">
    <property type="entry name" value="Tyr_phospatase_low_mol_wt"/>
</dbReference>
<dbReference type="EC" id="3.1.3.48" evidence="2"/>
<name>A0A318IU88_BURPY</name>
<dbReference type="PANTHER" id="PTHR11717">
    <property type="entry name" value="LOW MOLECULAR WEIGHT PROTEIN TYROSINE PHOSPHATASE"/>
    <property type="match status" value="1"/>
</dbReference>
<feature type="active site" description="Nucleophile" evidence="6">
    <location>
        <position position="9"/>
    </location>
</feature>
<sequence length="163" mass="18363">MMKRILVVCTGNVCRSPAAQALLSRALPGRRVESAGVAAIGGTPVDPVMNALLIERGFDLSAHRARRFDDLACRWADLILVMEVAHRHLIERTCPMTRGRVYRLAERYQTDVPDPYRRSRYVYDYAMQLIEHGVADWAARIATFEPNLQPHPDTGADAPEHLQ</sequence>
<dbReference type="Pfam" id="PF01451">
    <property type="entry name" value="LMWPc"/>
    <property type="match status" value="1"/>
</dbReference>
<evidence type="ECO:0000256" key="4">
    <source>
        <dbReference type="ARBA" id="ARBA00022912"/>
    </source>
</evidence>
<comment type="similarity">
    <text evidence="1">Belongs to the low molecular weight phosphotyrosine protein phosphatase family.</text>
</comment>
<keyword evidence="3" id="KW-0378">Hydrolase</keyword>
<dbReference type="PRINTS" id="PR00719">
    <property type="entry name" value="LMWPTPASE"/>
</dbReference>
<evidence type="ECO:0000256" key="1">
    <source>
        <dbReference type="ARBA" id="ARBA00011063"/>
    </source>
</evidence>
<feature type="active site" description="Proton donor" evidence="6">
    <location>
        <position position="114"/>
    </location>
</feature>